<reference evidence="1 2" key="1">
    <citation type="journal article" date="2019" name="Sci. Rep.">
        <title>Differences in resource use lead to coexistence of seed-transmitted microbial populations.</title>
        <authorList>
            <person name="Torres-Cortes G."/>
            <person name="Garcia B.J."/>
            <person name="Compant S."/>
            <person name="Rezki S."/>
            <person name="Jones P."/>
            <person name="Preveaux A."/>
            <person name="Briand M."/>
            <person name="Roulet A."/>
            <person name="Bouchez O."/>
            <person name="Jacobson D."/>
            <person name="Barret M."/>
        </authorList>
    </citation>
    <scope>NUCLEOTIDE SEQUENCE [LARGE SCALE GENOMIC DNA]</scope>
    <source>
        <strain evidence="1 2">CFBP13511</strain>
    </source>
</reference>
<evidence type="ECO:0000313" key="1">
    <source>
        <dbReference type="EMBL" id="TKJ82668.1"/>
    </source>
</evidence>
<protein>
    <submittedName>
        <fullName evidence="1">Uncharacterized protein</fullName>
    </submittedName>
</protein>
<comment type="caution">
    <text evidence="1">The sequence shown here is derived from an EMBL/GenBank/DDBJ whole genome shotgun (WGS) entry which is preliminary data.</text>
</comment>
<sequence length="72" mass="8509">MVRRYGFIECGEIYSFLDKVCGIYPDRCALIWLSEKTGECLKNHDNGSEYFRELRILKNELEYAISIRSRPV</sequence>
<dbReference type="Proteomes" id="UP000306393">
    <property type="component" value="Unassembled WGS sequence"/>
</dbReference>
<accession>A0A4U3EQG2</accession>
<proteinExistence type="predicted"/>
<name>A0A4U3EQG2_9GAMM</name>
<gene>
    <name evidence="1" type="ORF">EpCFBP13511_23790</name>
</gene>
<organism evidence="1 2">
    <name type="scientific">Erwinia persicina</name>
    <dbReference type="NCBI Taxonomy" id="55211"/>
    <lineage>
        <taxon>Bacteria</taxon>
        <taxon>Pseudomonadati</taxon>
        <taxon>Pseudomonadota</taxon>
        <taxon>Gammaproteobacteria</taxon>
        <taxon>Enterobacterales</taxon>
        <taxon>Erwiniaceae</taxon>
        <taxon>Erwinia</taxon>
    </lineage>
</organism>
<evidence type="ECO:0000313" key="2">
    <source>
        <dbReference type="Proteomes" id="UP000306393"/>
    </source>
</evidence>
<dbReference type="EMBL" id="QGAC01000051">
    <property type="protein sequence ID" value="TKJ82668.1"/>
    <property type="molecule type" value="Genomic_DNA"/>
</dbReference>
<dbReference type="AlphaFoldDB" id="A0A4U3EQG2"/>